<dbReference type="AlphaFoldDB" id="A0A6C0L0P1"/>
<reference evidence="1" key="1">
    <citation type="journal article" date="2020" name="Nature">
        <title>Giant virus diversity and host interactions through global metagenomics.</title>
        <authorList>
            <person name="Schulz F."/>
            <person name="Roux S."/>
            <person name="Paez-Espino D."/>
            <person name="Jungbluth S."/>
            <person name="Walsh D.A."/>
            <person name="Denef V.J."/>
            <person name="McMahon K.D."/>
            <person name="Konstantinidis K.T."/>
            <person name="Eloe-Fadrosh E.A."/>
            <person name="Kyrpides N.C."/>
            <person name="Woyke T."/>
        </authorList>
    </citation>
    <scope>NUCLEOTIDE SEQUENCE</scope>
    <source>
        <strain evidence="1">GVMAG-S-ERX555907-63</strain>
    </source>
</reference>
<accession>A0A6C0L0P1</accession>
<name>A0A6C0L0P1_9ZZZZ</name>
<protein>
    <submittedName>
        <fullName evidence="1">Uncharacterized protein</fullName>
    </submittedName>
</protein>
<organism evidence="1">
    <name type="scientific">viral metagenome</name>
    <dbReference type="NCBI Taxonomy" id="1070528"/>
    <lineage>
        <taxon>unclassified sequences</taxon>
        <taxon>metagenomes</taxon>
        <taxon>organismal metagenomes</taxon>
    </lineage>
</organism>
<proteinExistence type="predicted"/>
<evidence type="ECO:0000313" key="1">
    <source>
        <dbReference type="EMBL" id="QHU23051.1"/>
    </source>
</evidence>
<dbReference type="EMBL" id="MN741021">
    <property type="protein sequence ID" value="QHU23051.1"/>
    <property type="molecule type" value="Genomic_DNA"/>
</dbReference>
<sequence>MSKLYNVAGGALLHEELNDNYWKDKAKKLIKDGESVPDALGLCFSRLECVLKSDDFGNSNYWYTLGLIKAGKTLHTWILDVLKEMENEERAEMAIRVSIKKNLPTKSVNLIIRNYLIKKMIQ</sequence>